<dbReference type="Proteomes" id="UP000184932">
    <property type="component" value="Unassembled WGS sequence"/>
</dbReference>
<proteinExistence type="predicted"/>
<name>A0A1N6EC63_9RHOB</name>
<dbReference type="AlphaFoldDB" id="A0A1N6EC63"/>
<dbReference type="STRING" id="1217970.SAMN05444002_0581"/>
<organism evidence="1 2">
    <name type="scientific">Vannielia litorea</name>
    <dbReference type="NCBI Taxonomy" id="1217970"/>
    <lineage>
        <taxon>Bacteria</taxon>
        <taxon>Pseudomonadati</taxon>
        <taxon>Pseudomonadota</taxon>
        <taxon>Alphaproteobacteria</taxon>
        <taxon>Rhodobacterales</taxon>
        <taxon>Paracoccaceae</taxon>
        <taxon>Vannielia</taxon>
    </lineage>
</organism>
<gene>
    <name evidence="1" type="ORF">SAMN05444002_0581</name>
</gene>
<reference evidence="2" key="1">
    <citation type="submission" date="2016-11" db="EMBL/GenBank/DDBJ databases">
        <authorList>
            <person name="Varghese N."/>
            <person name="Submissions S."/>
        </authorList>
    </citation>
    <scope>NUCLEOTIDE SEQUENCE [LARGE SCALE GENOMIC DNA]</scope>
    <source>
        <strain evidence="2">DSM 29440</strain>
    </source>
</reference>
<accession>A0A1N6EC63</accession>
<evidence type="ECO:0000313" key="2">
    <source>
        <dbReference type="Proteomes" id="UP000184932"/>
    </source>
</evidence>
<dbReference type="EMBL" id="FSRL01000001">
    <property type="protein sequence ID" value="SIN80622.1"/>
    <property type="molecule type" value="Genomic_DNA"/>
</dbReference>
<sequence>MRAMRLHAIPLSPRDPGLGPQASWDFHALPRDDDHIIFVARTAPDGRVIEGVTES</sequence>
<keyword evidence="2" id="KW-1185">Reference proteome</keyword>
<protein>
    <submittedName>
        <fullName evidence="1">Uncharacterized protein</fullName>
    </submittedName>
</protein>
<evidence type="ECO:0000313" key="1">
    <source>
        <dbReference type="EMBL" id="SIN80622.1"/>
    </source>
</evidence>